<keyword evidence="2" id="KW-1185">Reference proteome</keyword>
<proteinExistence type="predicted"/>
<protein>
    <submittedName>
        <fullName evidence="1">Uncharacterized protein</fullName>
    </submittedName>
</protein>
<sequence length="302" mass="33330">MLLVRGLEDRAFEHSTFMLYARNAKDILEPNATQRTTLIVAGVYILVIGILWHVPYLDRIIYPFKLLTVGFHEMSHAFAGLLTCARIHSIELDPDEGGVTRMSGGIQAITLPAGYLGSSFIGACLIACGFDTNASKVASLVLAVFFLFTLWWARKNWLSWALIVGMSGLIILFWFVANAVALRYLILFIGVMSCMYVLWDVIDDTIRRKVNTSDASAFAKICGCCPSRVWGVIWLIIAFIFFALGIIVGIIAFKASAAEQRAEGEKFLPSPVSKNAGSQLTQPYYTVCISLITAACLVAWNH</sequence>
<dbReference type="Proteomes" id="UP000886501">
    <property type="component" value="Unassembled WGS sequence"/>
</dbReference>
<gene>
    <name evidence="1" type="ORF">BDM02DRAFT_3180632</name>
</gene>
<name>A0ACB6ZCF5_THEGA</name>
<comment type="caution">
    <text evidence="1">The sequence shown here is derived from an EMBL/GenBank/DDBJ whole genome shotgun (WGS) entry which is preliminary data.</text>
</comment>
<accession>A0ACB6ZCF5</accession>
<organism evidence="1 2">
    <name type="scientific">Thelephora ganbajun</name>
    <name type="common">Ganba fungus</name>
    <dbReference type="NCBI Taxonomy" id="370292"/>
    <lineage>
        <taxon>Eukaryota</taxon>
        <taxon>Fungi</taxon>
        <taxon>Dikarya</taxon>
        <taxon>Basidiomycota</taxon>
        <taxon>Agaricomycotina</taxon>
        <taxon>Agaricomycetes</taxon>
        <taxon>Thelephorales</taxon>
        <taxon>Thelephoraceae</taxon>
        <taxon>Thelephora</taxon>
    </lineage>
</organism>
<evidence type="ECO:0000313" key="2">
    <source>
        <dbReference type="Proteomes" id="UP000886501"/>
    </source>
</evidence>
<evidence type="ECO:0000313" key="1">
    <source>
        <dbReference type="EMBL" id="KAF9647286.1"/>
    </source>
</evidence>
<dbReference type="EMBL" id="MU118037">
    <property type="protein sequence ID" value="KAF9647286.1"/>
    <property type="molecule type" value="Genomic_DNA"/>
</dbReference>
<reference evidence="1" key="2">
    <citation type="journal article" date="2020" name="Nat. Commun.">
        <title>Large-scale genome sequencing of mycorrhizal fungi provides insights into the early evolution of symbiotic traits.</title>
        <authorList>
            <person name="Miyauchi S."/>
            <person name="Kiss E."/>
            <person name="Kuo A."/>
            <person name="Drula E."/>
            <person name="Kohler A."/>
            <person name="Sanchez-Garcia M."/>
            <person name="Morin E."/>
            <person name="Andreopoulos B."/>
            <person name="Barry K.W."/>
            <person name="Bonito G."/>
            <person name="Buee M."/>
            <person name="Carver A."/>
            <person name="Chen C."/>
            <person name="Cichocki N."/>
            <person name="Clum A."/>
            <person name="Culley D."/>
            <person name="Crous P.W."/>
            <person name="Fauchery L."/>
            <person name="Girlanda M."/>
            <person name="Hayes R.D."/>
            <person name="Keri Z."/>
            <person name="LaButti K."/>
            <person name="Lipzen A."/>
            <person name="Lombard V."/>
            <person name="Magnuson J."/>
            <person name="Maillard F."/>
            <person name="Murat C."/>
            <person name="Nolan M."/>
            <person name="Ohm R.A."/>
            <person name="Pangilinan J."/>
            <person name="Pereira M.F."/>
            <person name="Perotto S."/>
            <person name="Peter M."/>
            <person name="Pfister S."/>
            <person name="Riley R."/>
            <person name="Sitrit Y."/>
            <person name="Stielow J.B."/>
            <person name="Szollosi G."/>
            <person name="Zifcakova L."/>
            <person name="Stursova M."/>
            <person name="Spatafora J.W."/>
            <person name="Tedersoo L."/>
            <person name="Vaario L.M."/>
            <person name="Yamada A."/>
            <person name="Yan M."/>
            <person name="Wang P."/>
            <person name="Xu J."/>
            <person name="Bruns T."/>
            <person name="Baldrian P."/>
            <person name="Vilgalys R."/>
            <person name="Dunand C."/>
            <person name="Henrissat B."/>
            <person name="Grigoriev I.V."/>
            <person name="Hibbett D."/>
            <person name="Nagy L.G."/>
            <person name="Martin F.M."/>
        </authorList>
    </citation>
    <scope>NUCLEOTIDE SEQUENCE</scope>
    <source>
        <strain evidence="1">P2</strain>
    </source>
</reference>
<reference evidence="1" key="1">
    <citation type="submission" date="2019-10" db="EMBL/GenBank/DDBJ databases">
        <authorList>
            <consortium name="DOE Joint Genome Institute"/>
            <person name="Kuo A."/>
            <person name="Miyauchi S."/>
            <person name="Kiss E."/>
            <person name="Drula E."/>
            <person name="Kohler A."/>
            <person name="Sanchez-Garcia M."/>
            <person name="Andreopoulos B."/>
            <person name="Barry K.W."/>
            <person name="Bonito G."/>
            <person name="Buee M."/>
            <person name="Carver A."/>
            <person name="Chen C."/>
            <person name="Cichocki N."/>
            <person name="Clum A."/>
            <person name="Culley D."/>
            <person name="Crous P.W."/>
            <person name="Fauchery L."/>
            <person name="Girlanda M."/>
            <person name="Hayes R."/>
            <person name="Keri Z."/>
            <person name="Labutti K."/>
            <person name="Lipzen A."/>
            <person name="Lombard V."/>
            <person name="Magnuson J."/>
            <person name="Maillard F."/>
            <person name="Morin E."/>
            <person name="Murat C."/>
            <person name="Nolan M."/>
            <person name="Ohm R."/>
            <person name="Pangilinan J."/>
            <person name="Pereira M."/>
            <person name="Perotto S."/>
            <person name="Peter M."/>
            <person name="Riley R."/>
            <person name="Sitrit Y."/>
            <person name="Stielow B."/>
            <person name="Szollosi G."/>
            <person name="Zifcakova L."/>
            <person name="Stursova M."/>
            <person name="Spatafora J.W."/>
            <person name="Tedersoo L."/>
            <person name="Vaario L.-M."/>
            <person name="Yamada A."/>
            <person name="Yan M."/>
            <person name="Wang P."/>
            <person name="Xu J."/>
            <person name="Bruns T."/>
            <person name="Baldrian P."/>
            <person name="Vilgalys R."/>
            <person name="Henrissat B."/>
            <person name="Grigoriev I.V."/>
            <person name="Hibbett D."/>
            <person name="Nagy L.G."/>
            <person name="Martin F.M."/>
        </authorList>
    </citation>
    <scope>NUCLEOTIDE SEQUENCE</scope>
    <source>
        <strain evidence="1">P2</strain>
    </source>
</reference>